<dbReference type="Gene3D" id="3.90.79.10">
    <property type="entry name" value="Nucleoside Triphosphate Pyrophosphohydrolase"/>
    <property type="match status" value="1"/>
</dbReference>
<feature type="domain" description="Nudix hydrolase" evidence="3">
    <location>
        <begin position="19"/>
        <end position="148"/>
    </location>
</feature>
<dbReference type="SUPFAM" id="SSF55811">
    <property type="entry name" value="Nudix"/>
    <property type="match status" value="1"/>
</dbReference>
<reference evidence="5" key="1">
    <citation type="journal article" date="2019" name="Int. J. Syst. Evol. Microbiol.">
        <title>The Global Catalogue of Microorganisms (GCM) 10K type strain sequencing project: providing services to taxonomists for standard genome sequencing and annotation.</title>
        <authorList>
            <consortium name="The Broad Institute Genomics Platform"/>
            <consortium name="The Broad Institute Genome Sequencing Center for Infectious Disease"/>
            <person name="Wu L."/>
            <person name="Ma J."/>
        </authorList>
    </citation>
    <scope>NUCLEOTIDE SEQUENCE [LARGE SCALE GENOMIC DNA]</scope>
    <source>
        <strain evidence="5">JCM 1490</strain>
    </source>
</reference>
<dbReference type="CDD" id="cd18879">
    <property type="entry name" value="NUDIX_Hydrolase"/>
    <property type="match status" value="1"/>
</dbReference>
<sequence length="161" mass="17444">MPIPPFITALRDQVGHDLLWLPGVTAVVLDAADRVLMVRRADTGWWALVSGILEPGEEPAVGLVREIAEETAVEAEAVALTSVRAGAPVTHANGDLAQYLDLTFLCRYVAGEARVGDDESLEVGWFPLDALPEPLTATSRERLRWALEYRADPSAGPAFVR</sequence>
<dbReference type="PROSITE" id="PS51462">
    <property type="entry name" value="NUDIX"/>
    <property type="match status" value="1"/>
</dbReference>
<gene>
    <name evidence="4" type="ORF">ACFQQL_04750</name>
</gene>
<dbReference type="InterPro" id="IPR015797">
    <property type="entry name" value="NUDIX_hydrolase-like_dom_sf"/>
</dbReference>
<proteinExistence type="predicted"/>
<dbReference type="Proteomes" id="UP001596455">
    <property type="component" value="Unassembled WGS sequence"/>
</dbReference>
<dbReference type="InterPro" id="IPR000086">
    <property type="entry name" value="NUDIX_hydrolase_dom"/>
</dbReference>
<dbReference type="PANTHER" id="PTHR43046">
    <property type="entry name" value="GDP-MANNOSE MANNOSYL HYDROLASE"/>
    <property type="match status" value="1"/>
</dbReference>
<dbReference type="PANTHER" id="PTHR43046:SF16">
    <property type="entry name" value="ADP-RIBOSE PYROPHOSPHATASE YJHB-RELATED"/>
    <property type="match status" value="1"/>
</dbReference>
<dbReference type="RefSeq" id="WP_382391769.1">
    <property type="nucleotide sequence ID" value="NZ_JBHTCQ010000001.1"/>
</dbReference>
<keyword evidence="5" id="KW-1185">Reference proteome</keyword>
<evidence type="ECO:0000313" key="5">
    <source>
        <dbReference type="Proteomes" id="UP001596455"/>
    </source>
</evidence>
<protein>
    <submittedName>
        <fullName evidence="4">NUDIX domain-containing protein</fullName>
    </submittedName>
</protein>
<comment type="caution">
    <text evidence="4">The sequence shown here is derived from an EMBL/GenBank/DDBJ whole genome shotgun (WGS) entry which is preliminary data.</text>
</comment>
<dbReference type="EMBL" id="JBHTCQ010000001">
    <property type="protein sequence ID" value="MFC7404408.1"/>
    <property type="molecule type" value="Genomic_DNA"/>
</dbReference>
<evidence type="ECO:0000256" key="1">
    <source>
        <dbReference type="ARBA" id="ARBA00001946"/>
    </source>
</evidence>
<comment type="cofactor">
    <cofactor evidence="1">
        <name>Mg(2+)</name>
        <dbReference type="ChEBI" id="CHEBI:18420"/>
    </cofactor>
</comment>
<dbReference type="Pfam" id="PF00293">
    <property type="entry name" value="NUDIX"/>
    <property type="match status" value="1"/>
</dbReference>
<evidence type="ECO:0000259" key="3">
    <source>
        <dbReference type="PROSITE" id="PS51462"/>
    </source>
</evidence>
<accession>A0ABW2QAI0</accession>
<evidence type="ECO:0000313" key="4">
    <source>
        <dbReference type="EMBL" id="MFC7404408.1"/>
    </source>
</evidence>
<name>A0ABW2QAI0_9MICO</name>
<evidence type="ECO:0000256" key="2">
    <source>
        <dbReference type="ARBA" id="ARBA00022801"/>
    </source>
</evidence>
<keyword evidence="2" id="KW-0378">Hydrolase</keyword>
<organism evidence="4 5">
    <name type="scientific">Georgenia alba</name>
    <dbReference type="NCBI Taxonomy" id="2233858"/>
    <lineage>
        <taxon>Bacteria</taxon>
        <taxon>Bacillati</taxon>
        <taxon>Actinomycetota</taxon>
        <taxon>Actinomycetes</taxon>
        <taxon>Micrococcales</taxon>
        <taxon>Bogoriellaceae</taxon>
        <taxon>Georgenia</taxon>
    </lineage>
</organism>